<dbReference type="RefSeq" id="WP_013679783.1">
    <property type="nucleotide sequence ID" value="NC_015315.1"/>
</dbReference>
<dbReference type="HOGENOM" id="CLU_187360_0_0_2"/>
<keyword evidence="2" id="KW-1185">Reference proteome</keyword>
<sequence>MFRVFRKGDRLLISGKNEDLSLIGQGWAVVGEYDRWERAFSAAVRLAEREELLVEWYLEEEVASARRLKAVRL</sequence>
<organism evidence="1 2">
    <name type="scientific">Thermoproteus uzoniensis (strain 768-20)</name>
    <dbReference type="NCBI Taxonomy" id="999630"/>
    <lineage>
        <taxon>Archaea</taxon>
        <taxon>Thermoproteota</taxon>
        <taxon>Thermoprotei</taxon>
        <taxon>Thermoproteales</taxon>
        <taxon>Thermoproteaceae</taxon>
        <taxon>Thermoproteus</taxon>
    </lineage>
</organism>
<gene>
    <name evidence="1" type="ordered locus">TUZN_0964</name>
</gene>
<proteinExistence type="predicted"/>
<reference evidence="1 2" key="1">
    <citation type="journal article" date="2011" name="J. Bacteriol.">
        <title>Complete genome sequence of the thermoacidophilic crenarchaeon Thermoproteus uzoniensis 768-20.</title>
        <authorList>
            <person name="Mardanov A.V."/>
            <person name="Gumerov V.M."/>
            <person name="Beletsky A.V."/>
            <person name="Prokofeva M.I."/>
            <person name="Bonch-Osmolovskaya E.A."/>
            <person name="Ravin N.V."/>
            <person name="Skryabin K.G."/>
        </authorList>
    </citation>
    <scope>NUCLEOTIDE SEQUENCE [LARGE SCALE GENOMIC DNA]</scope>
    <source>
        <strain evidence="1 2">768-20</strain>
    </source>
</reference>
<dbReference type="OrthoDB" id="27188at2157"/>
<dbReference type="GeneID" id="10360496"/>
<evidence type="ECO:0000313" key="1">
    <source>
        <dbReference type="EMBL" id="AEA12447.1"/>
    </source>
</evidence>
<evidence type="ECO:0000313" key="2">
    <source>
        <dbReference type="Proteomes" id="UP000008138"/>
    </source>
</evidence>
<dbReference type="Proteomes" id="UP000008138">
    <property type="component" value="Chromosome"/>
</dbReference>
<protein>
    <submittedName>
        <fullName evidence="1">Uncharacterized protein</fullName>
    </submittedName>
</protein>
<name>F2L602_THEU7</name>
<dbReference type="AlphaFoldDB" id="F2L602"/>
<dbReference type="eggNOG" id="arCOG03750">
    <property type="taxonomic scope" value="Archaea"/>
</dbReference>
<reference key="2">
    <citation type="submission" date="2011-03" db="EMBL/GenBank/DDBJ databases">
        <title>Complete genome sequence of the thermoacidophilic crenarchaeon Thermoproteus uzoniensis 768-20.</title>
        <authorList>
            <person name="Mardanov A.V."/>
            <person name="Gumerov V.M."/>
            <person name="Beletsky A.V."/>
            <person name="Prokofeva M.I."/>
            <person name="Bonch-Osmolovskaya E.A."/>
            <person name="Ravin N.V."/>
            <person name="Skryabin K.G."/>
        </authorList>
    </citation>
    <scope>NUCLEOTIDE SEQUENCE</scope>
    <source>
        <strain>768-20</strain>
    </source>
</reference>
<dbReference type="EMBL" id="CP002590">
    <property type="protein sequence ID" value="AEA12447.1"/>
    <property type="molecule type" value="Genomic_DNA"/>
</dbReference>
<dbReference type="KEGG" id="tuz:TUZN_0964"/>
<accession>F2L602</accession>